<dbReference type="Pfam" id="PF14111">
    <property type="entry name" value="DUF4283"/>
    <property type="match status" value="1"/>
</dbReference>
<proteinExistence type="predicted"/>
<dbReference type="InterPro" id="IPR025558">
    <property type="entry name" value="DUF4283"/>
</dbReference>
<evidence type="ECO:0000256" key="1">
    <source>
        <dbReference type="SAM" id="MobiDB-lite"/>
    </source>
</evidence>
<feature type="domain" description="Zinc knuckle CX2CX4HX4C" evidence="3">
    <location>
        <begin position="229"/>
        <end position="276"/>
    </location>
</feature>
<reference evidence="5" key="1">
    <citation type="submission" date="2025-08" db="UniProtKB">
        <authorList>
            <consortium name="RefSeq"/>
        </authorList>
    </citation>
    <scope>IDENTIFICATION</scope>
    <source>
        <tissue evidence="5">Leaves</tissue>
    </source>
</reference>
<name>A0A6P9E3M1_JUGRE</name>
<feature type="compositionally biased region" description="Basic and acidic residues" evidence="1">
    <location>
        <begin position="308"/>
        <end position="343"/>
    </location>
</feature>
<dbReference type="GeneID" id="118344802"/>
<dbReference type="PANTHER" id="PTHR31286">
    <property type="entry name" value="GLYCINE-RICH CELL WALL STRUCTURAL PROTEIN 1.8-LIKE"/>
    <property type="match status" value="1"/>
</dbReference>
<evidence type="ECO:0000259" key="3">
    <source>
        <dbReference type="Pfam" id="PF14392"/>
    </source>
</evidence>
<evidence type="ECO:0000259" key="2">
    <source>
        <dbReference type="Pfam" id="PF14111"/>
    </source>
</evidence>
<gene>
    <name evidence="5" type="primary">LOC118344802</name>
</gene>
<dbReference type="Proteomes" id="UP000235220">
    <property type="component" value="Chromosome 16"/>
</dbReference>
<dbReference type="InterPro" id="IPR025836">
    <property type="entry name" value="Zn_knuckle_CX2CX4HX4C"/>
</dbReference>
<feature type="domain" description="DUF4283" evidence="2">
    <location>
        <begin position="93"/>
        <end position="162"/>
    </location>
</feature>
<feature type="region of interest" description="Disordered" evidence="1">
    <location>
        <begin position="436"/>
        <end position="464"/>
    </location>
</feature>
<feature type="compositionally biased region" description="Polar residues" evidence="1">
    <location>
        <begin position="298"/>
        <end position="307"/>
    </location>
</feature>
<dbReference type="Pfam" id="PF14392">
    <property type="entry name" value="zf-CCHC_4"/>
    <property type="match status" value="1"/>
</dbReference>
<feature type="region of interest" description="Disordered" evidence="1">
    <location>
        <begin position="298"/>
        <end position="368"/>
    </location>
</feature>
<protein>
    <submittedName>
        <fullName evidence="5">Uncharacterized protein LOC118344802</fullName>
    </submittedName>
</protein>
<accession>A0A6P9E3M1</accession>
<dbReference type="PANTHER" id="PTHR31286:SF62">
    <property type="entry name" value="ZINC FINGER, CCHC-TYPE-LIKE PROTEIN"/>
    <property type="match status" value="1"/>
</dbReference>
<evidence type="ECO:0000313" key="4">
    <source>
        <dbReference type="Proteomes" id="UP000235220"/>
    </source>
</evidence>
<dbReference type="InParanoid" id="A0A6P9E3M1"/>
<evidence type="ECO:0000313" key="5">
    <source>
        <dbReference type="RefSeq" id="XP_035542094.1"/>
    </source>
</evidence>
<dbReference type="KEGG" id="jre:118344802"/>
<organism evidence="4 5">
    <name type="scientific">Juglans regia</name>
    <name type="common">English walnut</name>
    <dbReference type="NCBI Taxonomy" id="51240"/>
    <lineage>
        <taxon>Eukaryota</taxon>
        <taxon>Viridiplantae</taxon>
        <taxon>Streptophyta</taxon>
        <taxon>Embryophyta</taxon>
        <taxon>Tracheophyta</taxon>
        <taxon>Spermatophyta</taxon>
        <taxon>Magnoliopsida</taxon>
        <taxon>eudicotyledons</taxon>
        <taxon>Gunneridae</taxon>
        <taxon>Pentapetalae</taxon>
        <taxon>rosids</taxon>
        <taxon>fabids</taxon>
        <taxon>Fagales</taxon>
        <taxon>Juglandaceae</taxon>
        <taxon>Juglans</taxon>
    </lineage>
</organism>
<dbReference type="RefSeq" id="XP_035542094.1">
    <property type="nucleotide sequence ID" value="XM_035686201.1"/>
</dbReference>
<dbReference type="AlphaFoldDB" id="A0A6P9E3M1"/>
<sequence length="483" mass="53934">MDPAAAVVSRVCNSVHGRLKAEAFLLTGVVLSERVRIGCGDAGAASRYADKLWGAARLGERLCEGLKLTEEEQQEVVVSSEEVIISEAKSKHCFLMMAVTDKEANKGALRNTMARVWQIEGKAVFKEVGRNKFLVELKEKADKKRIMQGRPWSFDKNLICLQDCEGHESWKEMQFQHEPFWVQCHDPPFAGMNANTGFNLGKSMGEVLMVDTDDSGVCWGSFLRLRVMIDLTKPLARGRFLTLGNAKYWIPFKYERLPNFCYHCGKIKHVTGMCDKLDRGKASLEGFNQQYGAWLRTSPKSSFAEGSQSRRETGQGRISGHDQRKGDGEVQQEKDAPEGREESVMAGTEEVQEAGNQGGRYGSQSKADISCEERGISVLVEATLGKELPEEGDPPAQVTNVISQRDKAKTGKWKRKARARLVSNELQHNTCDMELDKPSKARKRKGQIDNGRLVGKRSKQTHVEEEEECVLKAMAAMQNCQSP</sequence>
<dbReference type="InterPro" id="IPR040256">
    <property type="entry name" value="At4g02000-like"/>
</dbReference>
<keyword evidence="4" id="KW-1185">Reference proteome</keyword>